<dbReference type="GO" id="GO:0005886">
    <property type="term" value="C:plasma membrane"/>
    <property type="evidence" value="ECO:0007669"/>
    <property type="project" value="UniProtKB-SubCell"/>
</dbReference>
<keyword evidence="5 7" id="KW-1133">Transmembrane helix</keyword>
<dbReference type="Gene3D" id="1.20.1250.20">
    <property type="entry name" value="MFS general substrate transporter like domains"/>
    <property type="match status" value="1"/>
</dbReference>
<keyword evidence="2" id="KW-0813">Transport</keyword>
<evidence type="ECO:0000256" key="3">
    <source>
        <dbReference type="ARBA" id="ARBA00022475"/>
    </source>
</evidence>
<gene>
    <name evidence="9" type="ORF">JG29_01920</name>
</gene>
<keyword evidence="10" id="KW-1185">Reference proteome</keyword>
<evidence type="ECO:0000256" key="2">
    <source>
        <dbReference type="ARBA" id="ARBA00022448"/>
    </source>
</evidence>
<evidence type="ECO:0000256" key="6">
    <source>
        <dbReference type="ARBA" id="ARBA00023136"/>
    </source>
</evidence>
<keyword evidence="3" id="KW-1003">Cell membrane</keyword>
<dbReference type="Proteomes" id="UP000033695">
    <property type="component" value="Unassembled WGS sequence"/>
</dbReference>
<dbReference type="PANTHER" id="PTHR23517">
    <property type="entry name" value="RESISTANCE PROTEIN MDTM, PUTATIVE-RELATED-RELATED"/>
    <property type="match status" value="1"/>
</dbReference>
<accession>A0A0F4KYP6</accession>
<dbReference type="InterPro" id="IPR011701">
    <property type="entry name" value="MFS"/>
</dbReference>
<dbReference type="InterPro" id="IPR020846">
    <property type="entry name" value="MFS_dom"/>
</dbReference>
<feature type="transmembrane region" description="Helical" evidence="7">
    <location>
        <begin position="166"/>
        <end position="185"/>
    </location>
</feature>
<organism evidence="9 10">
    <name type="scientific">Bombilactobacillus mellis</name>
    <dbReference type="NCBI Taxonomy" id="1218508"/>
    <lineage>
        <taxon>Bacteria</taxon>
        <taxon>Bacillati</taxon>
        <taxon>Bacillota</taxon>
        <taxon>Bacilli</taxon>
        <taxon>Lactobacillales</taxon>
        <taxon>Lactobacillaceae</taxon>
        <taxon>Bombilactobacillus</taxon>
    </lineage>
</organism>
<feature type="transmembrane region" description="Helical" evidence="7">
    <location>
        <begin position="206"/>
        <end position="228"/>
    </location>
</feature>
<feature type="transmembrane region" description="Helical" evidence="7">
    <location>
        <begin position="76"/>
        <end position="94"/>
    </location>
</feature>
<feature type="transmembrane region" description="Helical" evidence="7">
    <location>
        <begin position="100"/>
        <end position="119"/>
    </location>
</feature>
<protein>
    <recommendedName>
        <fullName evidence="8">Major facilitator superfamily (MFS) profile domain-containing protein</fullName>
    </recommendedName>
</protein>
<feature type="transmembrane region" description="Helical" evidence="7">
    <location>
        <begin position="273"/>
        <end position="292"/>
    </location>
</feature>
<feature type="transmembrane region" description="Helical" evidence="7">
    <location>
        <begin position="367"/>
        <end position="388"/>
    </location>
</feature>
<feature type="transmembrane region" description="Helical" evidence="7">
    <location>
        <begin position="48"/>
        <end position="69"/>
    </location>
</feature>
<evidence type="ECO:0000256" key="5">
    <source>
        <dbReference type="ARBA" id="ARBA00022989"/>
    </source>
</evidence>
<dbReference type="SUPFAM" id="SSF103473">
    <property type="entry name" value="MFS general substrate transporter"/>
    <property type="match status" value="1"/>
</dbReference>
<evidence type="ECO:0000259" key="8">
    <source>
        <dbReference type="PROSITE" id="PS50850"/>
    </source>
</evidence>
<dbReference type="PROSITE" id="PS50850">
    <property type="entry name" value="MFS"/>
    <property type="match status" value="1"/>
</dbReference>
<evidence type="ECO:0000256" key="4">
    <source>
        <dbReference type="ARBA" id="ARBA00022692"/>
    </source>
</evidence>
<evidence type="ECO:0000313" key="10">
    <source>
        <dbReference type="Proteomes" id="UP000033695"/>
    </source>
</evidence>
<feature type="transmembrane region" description="Helical" evidence="7">
    <location>
        <begin position="140"/>
        <end position="160"/>
    </location>
</feature>
<evidence type="ECO:0000256" key="1">
    <source>
        <dbReference type="ARBA" id="ARBA00004651"/>
    </source>
</evidence>
<evidence type="ECO:0000313" key="9">
    <source>
        <dbReference type="EMBL" id="KJY51148.1"/>
    </source>
</evidence>
<dbReference type="OrthoDB" id="2289467at2"/>
<keyword evidence="6 7" id="KW-0472">Membrane</keyword>
<feature type="transmembrane region" description="Helical" evidence="7">
    <location>
        <begin position="331"/>
        <end position="355"/>
    </location>
</feature>
<dbReference type="RefSeq" id="WP_045922102.1">
    <property type="nucleotide sequence ID" value="NZ_JBHTHW010000004.1"/>
</dbReference>
<proteinExistence type="predicted"/>
<dbReference type="AlphaFoldDB" id="A0A0F4KYP6"/>
<feature type="domain" description="Major facilitator superfamily (MFS) profile" evidence="8">
    <location>
        <begin position="1"/>
        <end position="393"/>
    </location>
</feature>
<dbReference type="HOGENOM" id="CLU_001265_10_4_9"/>
<name>A0A0F4KYP6_9LACO</name>
<dbReference type="STRING" id="1218508.JG29_01920"/>
<dbReference type="Pfam" id="PF07690">
    <property type="entry name" value="MFS_1"/>
    <property type="match status" value="1"/>
</dbReference>
<keyword evidence="4 7" id="KW-0812">Transmembrane</keyword>
<dbReference type="PATRIC" id="fig|1218508.4.peg.198"/>
<dbReference type="EMBL" id="JXBZ01000002">
    <property type="protein sequence ID" value="KJY51148.1"/>
    <property type="molecule type" value="Genomic_DNA"/>
</dbReference>
<dbReference type="InterPro" id="IPR050171">
    <property type="entry name" value="MFS_Transporters"/>
</dbReference>
<feature type="transmembrane region" description="Helical" evidence="7">
    <location>
        <begin position="248"/>
        <end position="266"/>
    </location>
</feature>
<sequence length="393" mass="42396">MSERIKQNKILIGIIALAIIARLTVSTSPAIAVIGKAFPQASATQVESVATIGDVAAVISALIFGKLLARWTFKRLAIISVSILALGGLTPLFWHNNIENLLLAGFIAGLGAGGITTLLPSLQSYAYQGEQLANMLGRVVALENGSSMILLFLGGILASQSWLHNYYLFALTLISLPIVILTLPAQHPGQSDDFTTVTDNNSGKHTFLIIIYLLIASSMVFLEAVLYNKNALYIQHFNLGNPTLAGKIMTLDSGAAIIVGLTIKWFRQFFKQYLLAVCFALTCLGGTLMLVWPSIISIAVATFLIGTASATMLSTIPYILSSLTTPQRFPLVMGCFSAFTSLGFSSSAFIFNHLVPLFNPNLLQGTYQLQIIIAAVLALILFLGSHFFNYKKL</sequence>
<comment type="subcellular location">
    <subcellularLocation>
        <location evidence="1">Cell membrane</location>
        <topology evidence="1">Multi-pass membrane protein</topology>
    </subcellularLocation>
</comment>
<feature type="transmembrane region" description="Helical" evidence="7">
    <location>
        <begin position="298"/>
        <end position="319"/>
    </location>
</feature>
<comment type="caution">
    <text evidence="9">The sequence shown here is derived from an EMBL/GenBank/DDBJ whole genome shotgun (WGS) entry which is preliminary data.</text>
</comment>
<evidence type="ECO:0000256" key="7">
    <source>
        <dbReference type="SAM" id="Phobius"/>
    </source>
</evidence>
<reference evidence="9 10" key="1">
    <citation type="submission" date="2014-12" db="EMBL/GenBank/DDBJ databases">
        <title>Comparative genomics of the lactic acid bacteria isolated from the honey bee gut.</title>
        <authorList>
            <person name="Ellegaard K.M."/>
            <person name="Tamarit D."/>
            <person name="Javelind E."/>
            <person name="Olofsson T."/>
            <person name="Andersson S.G."/>
            <person name="Vasquez A."/>
        </authorList>
    </citation>
    <scope>NUCLEOTIDE SEQUENCE [LARGE SCALE GENOMIC DNA]</scope>
    <source>
        <strain evidence="9 10">Hon2</strain>
    </source>
</reference>
<dbReference type="InterPro" id="IPR036259">
    <property type="entry name" value="MFS_trans_sf"/>
</dbReference>
<dbReference type="GO" id="GO:0022857">
    <property type="term" value="F:transmembrane transporter activity"/>
    <property type="evidence" value="ECO:0007669"/>
    <property type="project" value="InterPro"/>
</dbReference>